<evidence type="ECO:0000313" key="2">
    <source>
        <dbReference type="Proteomes" id="UP000054988"/>
    </source>
</evidence>
<dbReference type="EMBL" id="LATX01002502">
    <property type="protein sequence ID" value="KTB28148.1"/>
    <property type="molecule type" value="Genomic_DNA"/>
</dbReference>
<proteinExistence type="predicted"/>
<dbReference type="AlphaFoldDB" id="A0A0W0EVP8"/>
<organism evidence="1 2">
    <name type="scientific">Moniliophthora roreri</name>
    <name type="common">Frosty pod rot fungus</name>
    <name type="synonym">Monilia roreri</name>
    <dbReference type="NCBI Taxonomy" id="221103"/>
    <lineage>
        <taxon>Eukaryota</taxon>
        <taxon>Fungi</taxon>
        <taxon>Dikarya</taxon>
        <taxon>Basidiomycota</taxon>
        <taxon>Agaricomycotina</taxon>
        <taxon>Agaricomycetes</taxon>
        <taxon>Agaricomycetidae</taxon>
        <taxon>Agaricales</taxon>
        <taxon>Marasmiineae</taxon>
        <taxon>Marasmiaceae</taxon>
        <taxon>Moniliophthora</taxon>
    </lineage>
</organism>
<sequence>MSFTDSSHIVITGENTFNHVQGNQVNGTINAGTVNFNTGQAVVKRTKYDQFRGVIHGDVIMLKEIHSEEIADWEWRWKYGKVTGKHKARRTTCTVEVYPDRQSKFTAVMYEGGDAKCVWEREFEKFSHTRNPLVAQLFGINRSEIPMLIFHDELIPCAHFFNKKSVWMNVYILHLRSKMRCSMHNLWLNTTSGVLFSGPDGPSGPGFYLHAVDPIVVPITVDMLKDDICLRFFVNFGPNVDDCVLDYARSIYENTYLDNLVPTTAECHQSKDSDYPNSSSVTHPYLRRLWRNPLDHLPMNIIGRLQFDTVYSPLMEAVARWPREAGSLWEWRKYATGLAEEIVLDGGLTRFKLDLTRGKDVHFGAVYDCGRFWRGWLSQSSRVFDTVEVAEGKENFFIVQPPALDIQSTQRLAASRTLRNDEHPVKKTTPTPIYLFLYPPPMSISELVSWTDGHFYFWSFDKTSKSRMSEEECERWGLPVLTAFTDWFHHTVQLRSRSAHVYTALLDWQKARGFDPATSDWARHMGYPELEILVGSGRFKVGEIQDEKKAGSSWWQWEAVAGTEISAFGF</sequence>
<name>A0A0W0EVP8_MONRR</name>
<evidence type="ECO:0000313" key="1">
    <source>
        <dbReference type="EMBL" id="KTB28148.1"/>
    </source>
</evidence>
<comment type="caution">
    <text evidence="1">The sequence shown here is derived from an EMBL/GenBank/DDBJ whole genome shotgun (WGS) entry which is preliminary data.</text>
</comment>
<accession>A0A0W0EVP8</accession>
<gene>
    <name evidence="1" type="ORF">WG66_19288</name>
</gene>
<reference evidence="1 2" key="1">
    <citation type="submission" date="2015-12" db="EMBL/GenBank/DDBJ databases">
        <title>Draft genome sequence of Moniliophthora roreri, the causal agent of frosty pod rot of cacao.</title>
        <authorList>
            <person name="Aime M.C."/>
            <person name="Diaz-Valderrama J.R."/>
            <person name="Kijpornyongpan T."/>
            <person name="Phillips-Mora W."/>
        </authorList>
    </citation>
    <scope>NUCLEOTIDE SEQUENCE [LARGE SCALE GENOMIC DNA]</scope>
    <source>
        <strain evidence="1 2">MCA 2952</strain>
    </source>
</reference>
<dbReference type="Proteomes" id="UP000054988">
    <property type="component" value="Unassembled WGS sequence"/>
</dbReference>
<protein>
    <submittedName>
        <fullName evidence="1">Uncharacterized protein</fullName>
    </submittedName>
</protein>